<keyword evidence="2 5" id="KW-0812">Transmembrane</keyword>
<dbReference type="InterPro" id="IPR006202">
    <property type="entry name" value="Neur_chan_lig-bd"/>
</dbReference>
<dbReference type="GO" id="GO:0004888">
    <property type="term" value="F:transmembrane signaling receptor activity"/>
    <property type="evidence" value="ECO:0007669"/>
    <property type="project" value="InterPro"/>
</dbReference>
<evidence type="ECO:0000256" key="2">
    <source>
        <dbReference type="ARBA" id="ARBA00022692"/>
    </source>
</evidence>
<comment type="caution">
    <text evidence="7">The sequence shown here is derived from an EMBL/GenBank/DDBJ whole genome shotgun (WGS) entry which is preliminary data.</text>
</comment>
<dbReference type="Gene3D" id="1.20.58.390">
    <property type="entry name" value="Neurotransmitter-gated ion-channel transmembrane domain"/>
    <property type="match status" value="1"/>
</dbReference>
<feature type="transmembrane region" description="Helical" evidence="5">
    <location>
        <begin position="265"/>
        <end position="282"/>
    </location>
</feature>
<evidence type="ECO:0000313" key="8">
    <source>
        <dbReference type="Proteomes" id="UP000683360"/>
    </source>
</evidence>
<dbReference type="CDD" id="cd18989">
    <property type="entry name" value="LGIC_ECD_cation"/>
    <property type="match status" value="1"/>
</dbReference>
<accession>A0A8S3UVP6</accession>
<feature type="transmembrane region" description="Helical" evidence="5">
    <location>
        <begin position="412"/>
        <end position="434"/>
    </location>
</feature>
<keyword evidence="4 5" id="KW-0472">Membrane</keyword>
<feature type="domain" description="Neurotransmitter-gated ion-channel ligand-binding" evidence="6">
    <location>
        <begin position="40"/>
        <end position="233"/>
    </location>
</feature>
<feature type="transmembrane region" description="Helical" evidence="5">
    <location>
        <begin position="302"/>
        <end position="321"/>
    </location>
</feature>
<feature type="transmembrane region" description="Helical" evidence="5">
    <location>
        <begin position="237"/>
        <end position="258"/>
    </location>
</feature>
<sequence length="444" mass="50743">MEYKFIFFIAFGILPVIYGNTATNVGTFLDDIIQPPAVKTKYDTAVRPKTIQDDPLQVTINLGLTAIKEYYEEAAVLELMGFIEMEWTDELILGPLTDAGITAINITLSQDDVYMPIIIMTNSVEDLVRVGHTSTPVVLKPDGSIYYKTNFDFEVYCSVDATYYPFDTHECVISFLPWQITSEMITLYPSVENATIDLTQYAINPSWNIMSTSSSYVLGLYSKVEYTIKIQRRGAFFAMYFIVPVLLTGVMSILAFMIPYDQARVRYIVTGTLVVAIVLNLVTDEIPKTTSPIPVVVYFLDWQFLTNIMLLSYISSTLHIYHRHGKSKVSGCLSCFVSLLWCFPCRGKTLGDWKPPSGYGILNKRFKLQAASAFVKEVKVKRRRDDDGEDDIEKEKKVPRIKWKTVGSTMDIFYLFLFLFLNFCVYLMFMYPWINLAKENFISN</sequence>
<name>A0A8S3UVP6_MYTED</name>
<evidence type="ECO:0000313" key="7">
    <source>
        <dbReference type="EMBL" id="CAG2248238.1"/>
    </source>
</evidence>
<dbReference type="GO" id="GO:0016020">
    <property type="term" value="C:membrane"/>
    <property type="evidence" value="ECO:0007669"/>
    <property type="project" value="UniProtKB-SubCell"/>
</dbReference>
<dbReference type="InterPro" id="IPR006201">
    <property type="entry name" value="Neur_channel"/>
</dbReference>
<dbReference type="SUPFAM" id="SSF90112">
    <property type="entry name" value="Neurotransmitter-gated ion-channel transmembrane pore"/>
    <property type="match status" value="1"/>
</dbReference>
<dbReference type="InterPro" id="IPR036734">
    <property type="entry name" value="Neur_chan_lig-bd_sf"/>
</dbReference>
<dbReference type="InterPro" id="IPR036719">
    <property type="entry name" value="Neuro-gated_channel_TM_sf"/>
</dbReference>
<gene>
    <name evidence="7" type="ORF">MEDL_60093</name>
</gene>
<comment type="subcellular location">
    <subcellularLocation>
        <location evidence="1">Membrane</location>
        <topology evidence="1">Multi-pass membrane protein</topology>
    </subcellularLocation>
</comment>
<dbReference type="Proteomes" id="UP000683360">
    <property type="component" value="Unassembled WGS sequence"/>
</dbReference>
<reference evidence="7" key="1">
    <citation type="submission" date="2021-03" db="EMBL/GenBank/DDBJ databases">
        <authorList>
            <person name="Bekaert M."/>
        </authorList>
    </citation>
    <scope>NUCLEOTIDE SEQUENCE</scope>
</reference>
<dbReference type="Pfam" id="PF02931">
    <property type="entry name" value="Neur_chan_LBD"/>
    <property type="match status" value="1"/>
</dbReference>
<evidence type="ECO:0000256" key="3">
    <source>
        <dbReference type="ARBA" id="ARBA00022989"/>
    </source>
</evidence>
<evidence type="ECO:0000256" key="1">
    <source>
        <dbReference type="ARBA" id="ARBA00004141"/>
    </source>
</evidence>
<dbReference type="Gene3D" id="2.70.170.10">
    <property type="entry name" value="Neurotransmitter-gated ion-channel ligand-binding domain"/>
    <property type="match status" value="1"/>
</dbReference>
<evidence type="ECO:0000256" key="5">
    <source>
        <dbReference type="SAM" id="Phobius"/>
    </source>
</evidence>
<proteinExistence type="predicted"/>
<dbReference type="AlphaFoldDB" id="A0A8S3UVP6"/>
<keyword evidence="3 5" id="KW-1133">Transmembrane helix</keyword>
<evidence type="ECO:0000256" key="4">
    <source>
        <dbReference type="ARBA" id="ARBA00023136"/>
    </source>
</evidence>
<protein>
    <recommendedName>
        <fullName evidence="6">Neurotransmitter-gated ion-channel ligand-binding domain-containing protein</fullName>
    </recommendedName>
</protein>
<keyword evidence="8" id="KW-1185">Reference proteome</keyword>
<dbReference type="OrthoDB" id="6160691at2759"/>
<dbReference type="EMBL" id="CAJPWZ010002927">
    <property type="protein sequence ID" value="CAG2248238.1"/>
    <property type="molecule type" value="Genomic_DNA"/>
</dbReference>
<organism evidence="7 8">
    <name type="scientific">Mytilus edulis</name>
    <name type="common">Blue mussel</name>
    <dbReference type="NCBI Taxonomy" id="6550"/>
    <lineage>
        <taxon>Eukaryota</taxon>
        <taxon>Metazoa</taxon>
        <taxon>Spiralia</taxon>
        <taxon>Lophotrochozoa</taxon>
        <taxon>Mollusca</taxon>
        <taxon>Bivalvia</taxon>
        <taxon>Autobranchia</taxon>
        <taxon>Pteriomorphia</taxon>
        <taxon>Mytilida</taxon>
        <taxon>Mytiloidea</taxon>
        <taxon>Mytilidae</taxon>
        <taxon>Mytilinae</taxon>
        <taxon>Mytilus</taxon>
    </lineage>
</organism>
<dbReference type="PANTHER" id="PTHR18945">
    <property type="entry name" value="NEUROTRANSMITTER GATED ION CHANNEL"/>
    <property type="match status" value="1"/>
</dbReference>
<dbReference type="GO" id="GO:0005230">
    <property type="term" value="F:extracellular ligand-gated monoatomic ion channel activity"/>
    <property type="evidence" value="ECO:0007669"/>
    <property type="project" value="InterPro"/>
</dbReference>
<dbReference type="SUPFAM" id="SSF63712">
    <property type="entry name" value="Nicotinic receptor ligand binding domain-like"/>
    <property type="match status" value="1"/>
</dbReference>
<evidence type="ECO:0000259" key="6">
    <source>
        <dbReference type="Pfam" id="PF02931"/>
    </source>
</evidence>
<dbReference type="InterPro" id="IPR038050">
    <property type="entry name" value="Neuro_actylchol_rec"/>
</dbReference>